<keyword evidence="2" id="KW-1133">Transmembrane helix</keyword>
<dbReference type="AlphaFoldDB" id="A0A5J4VQN2"/>
<dbReference type="EMBL" id="SNRW01005573">
    <property type="protein sequence ID" value="KAA6384795.1"/>
    <property type="molecule type" value="Genomic_DNA"/>
</dbReference>
<reference evidence="3 4" key="1">
    <citation type="submission" date="2019-03" db="EMBL/GenBank/DDBJ databases">
        <title>Single cell metagenomics reveals metabolic interactions within the superorganism composed of flagellate Streblomastix strix and complex community of Bacteroidetes bacteria on its surface.</title>
        <authorList>
            <person name="Treitli S.C."/>
            <person name="Kolisko M."/>
            <person name="Husnik F."/>
            <person name="Keeling P."/>
            <person name="Hampl V."/>
        </authorList>
    </citation>
    <scope>NUCLEOTIDE SEQUENCE [LARGE SCALE GENOMIC DNA]</scope>
    <source>
        <strain evidence="3">ST1C</strain>
    </source>
</reference>
<keyword evidence="2" id="KW-0812">Transmembrane</keyword>
<name>A0A5J4VQN2_9EUKA</name>
<feature type="transmembrane region" description="Helical" evidence="2">
    <location>
        <begin position="53"/>
        <end position="78"/>
    </location>
</feature>
<feature type="compositionally biased region" description="Low complexity" evidence="1">
    <location>
        <begin position="205"/>
        <end position="218"/>
    </location>
</feature>
<feature type="compositionally biased region" description="Polar residues" evidence="1">
    <location>
        <begin position="219"/>
        <end position="238"/>
    </location>
</feature>
<evidence type="ECO:0000256" key="2">
    <source>
        <dbReference type="SAM" id="Phobius"/>
    </source>
</evidence>
<proteinExistence type="predicted"/>
<dbReference type="Proteomes" id="UP000324800">
    <property type="component" value="Unassembled WGS sequence"/>
</dbReference>
<feature type="compositionally biased region" description="Low complexity" evidence="1">
    <location>
        <begin position="161"/>
        <end position="180"/>
    </location>
</feature>
<gene>
    <name evidence="3" type="ORF">EZS28_019677</name>
</gene>
<comment type="caution">
    <text evidence="3">The sequence shown here is derived from an EMBL/GenBank/DDBJ whole genome shotgun (WGS) entry which is preliminary data.</text>
</comment>
<feature type="compositionally biased region" description="Basic and acidic residues" evidence="1">
    <location>
        <begin position="339"/>
        <end position="376"/>
    </location>
</feature>
<sequence length="407" mass="46780">WLDNRKKWYGIQISNDGKQFYGIDGGNESVRLEVEIEEGEQFVNFIRFQLAEWWAWVVPPIVVGSLTLIISGIVYIIWKDRYEKKKEAEHLKELQEQKEKRKKDEEMSRLNQVSYDEDRENHTMIITAEDEVTTQLPKVNLTASQTSIHFVSLRNAQQQTQSQNLSESESKSSSSIPIKQKSQKHINPRDDEQFADVVKVIDKVSQSSSQSENIPSSNLISSESLNTKINKSTQSLHKQNPKHHSSSKSKATFTGHLSDQEAPDIDFSLISSDAPELERVVWGPSGPPATLSLAKFGIFVPTPEILQLQRRQSIVNDQIDQKSNEQNNKIVQTVHQQISEKEQMDQNDLKQKENEKENQIEQENAKRIVSKKEKSKLMINVRQKKKSPQKQDQFPHQSLSPVEEDIE</sequence>
<feature type="region of interest" description="Disordered" evidence="1">
    <location>
        <begin position="94"/>
        <end position="114"/>
    </location>
</feature>
<protein>
    <submittedName>
        <fullName evidence="3">Uncharacterized protein</fullName>
    </submittedName>
</protein>
<evidence type="ECO:0000313" key="3">
    <source>
        <dbReference type="EMBL" id="KAA6384795.1"/>
    </source>
</evidence>
<evidence type="ECO:0000313" key="4">
    <source>
        <dbReference type="Proteomes" id="UP000324800"/>
    </source>
</evidence>
<feature type="region of interest" description="Disordered" evidence="1">
    <location>
        <begin position="159"/>
        <end position="191"/>
    </location>
</feature>
<feature type="region of interest" description="Disordered" evidence="1">
    <location>
        <begin position="205"/>
        <end position="254"/>
    </location>
</feature>
<evidence type="ECO:0000256" key="1">
    <source>
        <dbReference type="SAM" id="MobiDB-lite"/>
    </source>
</evidence>
<feature type="non-terminal residue" evidence="3">
    <location>
        <position position="1"/>
    </location>
</feature>
<accession>A0A5J4VQN2</accession>
<feature type="compositionally biased region" description="Basic and acidic residues" evidence="1">
    <location>
        <begin position="94"/>
        <end position="108"/>
    </location>
</feature>
<organism evidence="3 4">
    <name type="scientific">Streblomastix strix</name>
    <dbReference type="NCBI Taxonomy" id="222440"/>
    <lineage>
        <taxon>Eukaryota</taxon>
        <taxon>Metamonada</taxon>
        <taxon>Preaxostyla</taxon>
        <taxon>Oxymonadida</taxon>
        <taxon>Streblomastigidae</taxon>
        <taxon>Streblomastix</taxon>
    </lineage>
</organism>
<keyword evidence="2" id="KW-0472">Membrane</keyword>
<feature type="region of interest" description="Disordered" evidence="1">
    <location>
        <begin position="339"/>
        <end position="407"/>
    </location>
</feature>
<feature type="compositionally biased region" description="Polar residues" evidence="1">
    <location>
        <begin position="390"/>
        <end position="400"/>
    </location>
</feature>